<dbReference type="EMBL" id="CP075585">
    <property type="protein sequence ID" value="QZA58211.1"/>
    <property type="molecule type" value="Genomic_DNA"/>
</dbReference>
<dbReference type="InterPro" id="IPR036397">
    <property type="entry name" value="RNaseH_sf"/>
</dbReference>
<feature type="domain" description="Tc1-like transposase DDE" evidence="1">
    <location>
        <begin position="17"/>
        <end position="69"/>
    </location>
</feature>
<keyword evidence="3" id="KW-1185">Reference proteome</keyword>
<dbReference type="Proteomes" id="UP000822862">
    <property type="component" value="Chromosome"/>
</dbReference>
<dbReference type="Gene3D" id="3.30.420.10">
    <property type="entry name" value="Ribonuclease H-like superfamily/Ribonuclease H"/>
    <property type="match status" value="1"/>
</dbReference>
<dbReference type="InterPro" id="IPR038717">
    <property type="entry name" value="Tc1-like_DDE_dom"/>
</dbReference>
<keyword evidence="2" id="KW-0255">Endonuclease</keyword>
<evidence type="ECO:0000313" key="3">
    <source>
        <dbReference type="Proteomes" id="UP000822862"/>
    </source>
</evidence>
<protein>
    <submittedName>
        <fullName evidence="2">DDE superfamily endonuclease</fullName>
    </submittedName>
</protein>
<keyword evidence="2" id="KW-0540">Nuclease</keyword>
<dbReference type="GO" id="GO:0004519">
    <property type="term" value="F:endonuclease activity"/>
    <property type="evidence" value="ECO:0007669"/>
    <property type="project" value="UniProtKB-KW"/>
</dbReference>
<evidence type="ECO:0000259" key="1">
    <source>
        <dbReference type="Pfam" id="PF13358"/>
    </source>
</evidence>
<accession>A0ABX8Z2E1</accession>
<dbReference type="Pfam" id="PF13358">
    <property type="entry name" value="DDE_3"/>
    <property type="match status" value="1"/>
</dbReference>
<reference evidence="2 3" key="1">
    <citation type="submission" date="2020-01" db="EMBL/GenBank/DDBJ databases">
        <authorList>
            <person name="Sixt B."/>
            <person name="Schulz F."/>
            <person name="Kostanjsek R."/>
            <person name="Koestlbacher S."/>
            <person name="Collingro A."/>
            <person name="Toenshoff E."/>
            <person name="Horn M."/>
        </authorList>
    </citation>
    <scope>NUCLEOTIDE SEQUENCE [LARGE SCALE GENOMIC DNA]</scope>
    <source>
        <strain evidence="2 3">15C</strain>
    </source>
</reference>
<proteinExistence type="predicted"/>
<dbReference type="PANTHER" id="PTHR46564">
    <property type="entry name" value="TRANSPOSASE"/>
    <property type="match status" value="1"/>
</dbReference>
<dbReference type="PANTHER" id="PTHR46564:SF1">
    <property type="entry name" value="TRANSPOSASE"/>
    <property type="match status" value="1"/>
</dbReference>
<reference evidence="2 3" key="2">
    <citation type="submission" date="2021-05" db="EMBL/GenBank/DDBJ databases">
        <title>Ecology and evolution of chlamydial symbionts of arthropods.</title>
        <authorList>
            <person name="Halter T."/>
            <person name="Sixt B.S."/>
            <person name="Toenshoff E.R."/>
            <person name="Koestlbacher S."/>
            <person name="Schulz F."/>
            <person name="Kostanjsek R."/>
            <person name="Collingro A."/>
            <person name="Hendrickx F."/>
            <person name="Horn M."/>
        </authorList>
    </citation>
    <scope>NUCLEOTIDE SEQUENCE [LARGE SCALE GENOMIC DNA]</scope>
    <source>
        <strain evidence="2 3">15C</strain>
    </source>
</reference>
<gene>
    <name evidence="2" type="ORF">RHAB15C_0000081</name>
</gene>
<evidence type="ECO:0000313" key="2">
    <source>
        <dbReference type="EMBL" id="QZA58211.1"/>
    </source>
</evidence>
<sequence>MCDTDLLYLAEARMNFKFLILANASFHKSKESLEIIKKAGCEVLFLPTYSPDLNPIEKLWAHFKKRVKEALTLYSNLAEAIDQSFLEVCS</sequence>
<organism evidence="2 3">
    <name type="scientific">Candidatus Rhabdochlamydia porcellionis</name>
    <dbReference type="NCBI Taxonomy" id="225148"/>
    <lineage>
        <taxon>Bacteria</taxon>
        <taxon>Pseudomonadati</taxon>
        <taxon>Chlamydiota</taxon>
        <taxon>Chlamydiia</taxon>
        <taxon>Parachlamydiales</taxon>
        <taxon>Candidatus Rhabdochlamydiaceae</taxon>
        <taxon>Candidatus Rhabdochlamydia</taxon>
    </lineage>
</organism>
<keyword evidence="2" id="KW-0378">Hydrolase</keyword>
<name>A0ABX8Z2E1_9BACT</name>